<proteinExistence type="predicted"/>
<reference evidence="2" key="1">
    <citation type="journal article" date="2019" name="Int. J. Syst. Evol. Microbiol.">
        <title>The Global Catalogue of Microorganisms (GCM) 10K type strain sequencing project: providing services to taxonomists for standard genome sequencing and annotation.</title>
        <authorList>
            <consortium name="The Broad Institute Genomics Platform"/>
            <consortium name="The Broad Institute Genome Sequencing Center for Infectious Disease"/>
            <person name="Wu L."/>
            <person name="Ma J."/>
        </authorList>
    </citation>
    <scope>NUCLEOTIDE SEQUENCE [LARGE SCALE GENOMIC DNA]</scope>
    <source>
        <strain evidence="2">JCM 16601</strain>
    </source>
</reference>
<evidence type="ECO:0000313" key="2">
    <source>
        <dbReference type="Proteomes" id="UP001500742"/>
    </source>
</evidence>
<accession>A0ABP7R9B5</accession>
<gene>
    <name evidence="1" type="ORF">GCM10022210_55620</name>
</gene>
<comment type="caution">
    <text evidence="1">The sequence shown here is derived from an EMBL/GenBank/DDBJ whole genome shotgun (WGS) entry which is preliminary data.</text>
</comment>
<protein>
    <recommendedName>
        <fullName evidence="3">Outer membrane protein beta-barrel domain-containing protein</fullName>
    </recommendedName>
</protein>
<sequence length="238" mass="26368">MPVIIAIPRKKKVSCKNLNELLSQMKKILFLIPAFLLTFQISKAQTEKGSQTLGINLALGYSKQSNPNLNGNSNAFTNTELKYLNYTIGPTYSYFIADKLDIGGSLFYSNNRSDYADNSTERYHSYGASVTLRKYLMFNQYLGFRAGPQLSYARSVQNTNGGIYSSDGTTNSYTGGVNLGFVYYPIKRMGLSAILASLNYNHSSTLYSNGLHGKTDNLNFAWVSNNLGLSAFYIFGGK</sequence>
<evidence type="ECO:0000313" key="1">
    <source>
        <dbReference type="EMBL" id="GAA3994416.1"/>
    </source>
</evidence>
<dbReference type="EMBL" id="BAAAZC010000054">
    <property type="protein sequence ID" value="GAA3994416.1"/>
    <property type="molecule type" value="Genomic_DNA"/>
</dbReference>
<evidence type="ECO:0008006" key="3">
    <source>
        <dbReference type="Google" id="ProtNLM"/>
    </source>
</evidence>
<dbReference type="Proteomes" id="UP001500742">
    <property type="component" value="Unassembled WGS sequence"/>
</dbReference>
<keyword evidence="2" id="KW-1185">Reference proteome</keyword>
<name>A0ABP7R9B5_9SPHI</name>
<organism evidence="1 2">
    <name type="scientific">Mucilaginibacter dorajii</name>
    <dbReference type="NCBI Taxonomy" id="692994"/>
    <lineage>
        <taxon>Bacteria</taxon>
        <taxon>Pseudomonadati</taxon>
        <taxon>Bacteroidota</taxon>
        <taxon>Sphingobacteriia</taxon>
        <taxon>Sphingobacteriales</taxon>
        <taxon>Sphingobacteriaceae</taxon>
        <taxon>Mucilaginibacter</taxon>
    </lineage>
</organism>